<protein>
    <submittedName>
        <fullName evidence="3">Uncharacterized protein LOC103593889</fullName>
    </submittedName>
</protein>
<evidence type="ECO:0000256" key="1">
    <source>
        <dbReference type="SAM" id="MobiDB-lite"/>
    </source>
</evidence>
<organism evidence="2 3">
    <name type="scientific">Galeopterus variegatus</name>
    <name type="common">Malayan flying lemur</name>
    <name type="synonym">Cynocephalus variegatus</name>
    <dbReference type="NCBI Taxonomy" id="482537"/>
    <lineage>
        <taxon>Eukaryota</taxon>
        <taxon>Metazoa</taxon>
        <taxon>Chordata</taxon>
        <taxon>Craniata</taxon>
        <taxon>Vertebrata</taxon>
        <taxon>Euteleostomi</taxon>
        <taxon>Mammalia</taxon>
        <taxon>Eutheria</taxon>
        <taxon>Euarchontoglires</taxon>
        <taxon>Dermoptera</taxon>
        <taxon>Cynocephalidae</taxon>
        <taxon>Galeopterus</taxon>
    </lineage>
</organism>
<feature type="region of interest" description="Disordered" evidence="1">
    <location>
        <begin position="102"/>
        <end position="130"/>
    </location>
</feature>
<proteinExistence type="predicted"/>
<dbReference type="Proteomes" id="UP000694923">
    <property type="component" value="Unplaced"/>
</dbReference>
<keyword evidence="2" id="KW-1185">Reference proteome</keyword>
<gene>
    <name evidence="3" type="primary">LOC103593889</name>
</gene>
<accession>A0ABM0R3L4</accession>
<feature type="compositionally biased region" description="Low complexity" evidence="1">
    <location>
        <begin position="117"/>
        <end position="130"/>
    </location>
</feature>
<reference evidence="3" key="1">
    <citation type="submission" date="2025-08" db="UniProtKB">
        <authorList>
            <consortium name="RefSeq"/>
        </authorList>
    </citation>
    <scope>IDENTIFICATION</scope>
</reference>
<evidence type="ECO:0000313" key="3">
    <source>
        <dbReference type="RefSeq" id="XP_008575205.1"/>
    </source>
</evidence>
<evidence type="ECO:0000313" key="2">
    <source>
        <dbReference type="Proteomes" id="UP000694923"/>
    </source>
</evidence>
<dbReference type="RefSeq" id="XP_008575205.1">
    <property type="nucleotide sequence ID" value="XM_008576983.1"/>
</dbReference>
<sequence length="148" mass="16775">MTAMSPWTGERCLADIEDSWNQWESKGKQVSKVLGAAYKPKKRLWSPRRLSADVQYGWMKYQISPQIYQSLHFNELTPIQQPDFLVQRAMDQQGRHIHLVTHDRQKDLEPGWEQAGTPATTSPPSSSLSPVASAAKLLGSDLLTFLRP</sequence>
<name>A0ABM0R3L4_GALVR</name>
<dbReference type="GeneID" id="103593889"/>